<sequence length="499" mass="59876">MELKKVKEAAYLTAENHQRYRAILRYFFIQHERMQEYIYPEEVYNYLKSTGDFSDFEENSLYLDLDQLVRWGNLIPRQEMGSPRTIEEYKKKRFRYQPTPYTIEFERLLIEMENRNESFGGALERTQFERVYLLLQELKSVVIKEEAISDEKASHLWDDLQNYFRQIVESTSGYIAYISSEEVEERMKTEAFLAYKDRFTRYLREFIRAMQSTSEQIKSLLVALSEKKMTDFFRQVHAHKSKGLLEEPTDLTESEAFVEYIERWRTLQKWFRSSQSFSKSESEILLDRTTEAIRKITQVVQRMGERNQNFRSRREEYLYLADWFSGLETLDDAHQLYSAAFGMDHTRHYYIDQNPTDNLYTATWECEPMAFETKPMLRTYRQRRTPGAVIDRSEKRKIARELYLKEKQLEREGIERHMRDRLIELDKVEIIEPIVRQIFLSWIGKAMGQEDQIIQTEFGMRVKVIMKEDRIVLRSVDGDLDMPNVTFELLEDKGVTDHA</sequence>
<dbReference type="Proteomes" id="UP000199612">
    <property type="component" value="Unassembled WGS sequence"/>
</dbReference>
<dbReference type="OrthoDB" id="1639410at2"/>
<dbReference type="Pfam" id="PF09660">
    <property type="entry name" value="DUF2397"/>
    <property type="match status" value="1"/>
</dbReference>
<proteinExistence type="predicted"/>
<organism evidence="1 2">
    <name type="scientific">Alkalibacterium subtropicum</name>
    <dbReference type="NCBI Taxonomy" id="753702"/>
    <lineage>
        <taxon>Bacteria</taxon>
        <taxon>Bacillati</taxon>
        <taxon>Bacillota</taxon>
        <taxon>Bacilli</taxon>
        <taxon>Lactobacillales</taxon>
        <taxon>Carnobacteriaceae</taxon>
        <taxon>Alkalibacterium</taxon>
    </lineage>
</organism>
<dbReference type="InterPro" id="IPR013493">
    <property type="entry name" value="CHP02677"/>
</dbReference>
<keyword evidence="2" id="KW-1185">Reference proteome</keyword>
<dbReference type="NCBIfam" id="TIGR02677">
    <property type="entry name" value="TIGR02677 family protein"/>
    <property type="match status" value="1"/>
</dbReference>
<accession>A0A1I1GJK6</accession>
<dbReference type="STRING" id="753702.SAMN04488102_10318"/>
<dbReference type="AlphaFoldDB" id="A0A1I1GJK6"/>
<name>A0A1I1GJK6_9LACT</name>
<reference evidence="2" key="1">
    <citation type="submission" date="2016-10" db="EMBL/GenBank/DDBJ databases">
        <authorList>
            <person name="Varghese N."/>
            <person name="Submissions S."/>
        </authorList>
    </citation>
    <scope>NUCLEOTIDE SEQUENCE [LARGE SCALE GENOMIC DNA]</scope>
    <source>
        <strain evidence="2">DSM 23664</strain>
    </source>
</reference>
<evidence type="ECO:0000313" key="2">
    <source>
        <dbReference type="Proteomes" id="UP000199612"/>
    </source>
</evidence>
<dbReference type="RefSeq" id="WP_091528761.1">
    <property type="nucleotide sequence ID" value="NZ_FOLT01000003.1"/>
</dbReference>
<dbReference type="EMBL" id="FOLT01000003">
    <property type="protein sequence ID" value="SFC09513.1"/>
    <property type="molecule type" value="Genomic_DNA"/>
</dbReference>
<evidence type="ECO:0000313" key="1">
    <source>
        <dbReference type="EMBL" id="SFC09513.1"/>
    </source>
</evidence>
<protein>
    <submittedName>
        <fullName evidence="1">TIGR02677 family protein</fullName>
    </submittedName>
</protein>
<gene>
    <name evidence="1" type="ORF">SAMN04488102_10318</name>
</gene>